<feature type="signal peptide" evidence="1">
    <location>
        <begin position="1"/>
        <end position="23"/>
    </location>
</feature>
<comment type="caution">
    <text evidence="2">The sequence shown here is derived from an EMBL/GenBank/DDBJ whole genome shotgun (WGS) entry which is preliminary data.</text>
</comment>
<organism evidence="2 3">
    <name type="scientific">Novosphingobium sediminis</name>
    <dbReference type="NCBI Taxonomy" id="707214"/>
    <lineage>
        <taxon>Bacteria</taxon>
        <taxon>Pseudomonadati</taxon>
        <taxon>Pseudomonadota</taxon>
        <taxon>Alphaproteobacteria</taxon>
        <taxon>Sphingomonadales</taxon>
        <taxon>Sphingomonadaceae</taxon>
        <taxon>Novosphingobium</taxon>
    </lineage>
</organism>
<reference evidence="2 3" key="1">
    <citation type="submission" date="2019-07" db="EMBL/GenBank/DDBJ databases">
        <title>Whole genome shotgun sequence of Novosphingobium sediminis NBRC 106119.</title>
        <authorList>
            <person name="Hosoyama A."/>
            <person name="Uohara A."/>
            <person name="Ohji S."/>
            <person name="Ichikawa N."/>
        </authorList>
    </citation>
    <scope>NUCLEOTIDE SEQUENCE [LARGE SCALE GENOMIC DNA]</scope>
    <source>
        <strain evidence="2 3">NBRC 106119</strain>
    </source>
</reference>
<evidence type="ECO:0000313" key="2">
    <source>
        <dbReference type="EMBL" id="GEO00089.1"/>
    </source>
</evidence>
<name>A0A512AK46_9SPHN</name>
<protein>
    <submittedName>
        <fullName evidence="2">Uncharacterized protein</fullName>
    </submittedName>
</protein>
<accession>A0A512AK46</accession>
<dbReference type="EMBL" id="BJYR01000013">
    <property type="protein sequence ID" value="GEO00089.1"/>
    <property type="molecule type" value="Genomic_DNA"/>
</dbReference>
<dbReference type="Proteomes" id="UP000321464">
    <property type="component" value="Unassembled WGS sequence"/>
</dbReference>
<proteinExistence type="predicted"/>
<dbReference type="RefSeq" id="WP_147159414.1">
    <property type="nucleotide sequence ID" value="NZ_BJYR01000013.1"/>
</dbReference>
<gene>
    <name evidence="2" type="ORF">NSE01_19210</name>
</gene>
<evidence type="ECO:0000313" key="3">
    <source>
        <dbReference type="Proteomes" id="UP000321464"/>
    </source>
</evidence>
<keyword evidence="1" id="KW-0732">Signal</keyword>
<dbReference type="InterPro" id="IPR016987">
    <property type="entry name" value="UCP023238"/>
</dbReference>
<dbReference type="OrthoDB" id="7596780at2"/>
<feature type="chain" id="PRO_5021923043" evidence="1">
    <location>
        <begin position="24"/>
        <end position="179"/>
    </location>
</feature>
<dbReference type="PIRSF" id="PIRSF032038">
    <property type="entry name" value="UCP023238"/>
    <property type="match status" value="1"/>
</dbReference>
<keyword evidence="3" id="KW-1185">Reference proteome</keyword>
<sequence length="179" mass="19083">MHRPLLSCIALGAVALAAAPLVAKDKPALPKELPPVFEAVVNCRVLTSDSERLACYDRSVAALADARDKQDIVVADRATIHETKKGLFGFTLPKLKLFGGTEKDGDEIKEIESTISAARDTGDGFAIFTLADGARWKQTDGGNAFARPGASIRIKRGALGSYLASIDKGAYVRVVRLSQ</sequence>
<evidence type="ECO:0000256" key="1">
    <source>
        <dbReference type="SAM" id="SignalP"/>
    </source>
</evidence>
<dbReference type="AlphaFoldDB" id="A0A512AK46"/>